<organism evidence="1 2">
    <name type="scientific">Pseudomonas leptonychotis</name>
    <dbReference type="NCBI Taxonomy" id="2448482"/>
    <lineage>
        <taxon>Bacteria</taxon>
        <taxon>Pseudomonadati</taxon>
        <taxon>Pseudomonadota</taxon>
        <taxon>Gammaproteobacteria</taxon>
        <taxon>Pseudomonadales</taxon>
        <taxon>Pseudomonadaceae</taxon>
        <taxon>Pseudomonas</taxon>
    </lineage>
</organism>
<dbReference type="RefSeq" id="WP_136664722.1">
    <property type="nucleotide sequence ID" value="NZ_CP180477.1"/>
</dbReference>
<dbReference type="Gene3D" id="3.90.1200.10">
    <property type="match status" value="1"/>
</dbReference>
<protein>
    <submittedName>
        <fullName evidence="1">Protein kinase</fullName>
    </submittedName>
</protein>
<dbReference type="SUPFAM" id="SSF56112">
    <property type="entry name" value="Protein kinase-like (PK-like)"/>
    <property type="match status" value="1"/>
</dbReference>
<sequence>MFHLKSISKGFVRAKLQRNQFLLARDQLPGLVAALQRFFDAPHDCKTLDPLEQTRGVYLLEGEQQWVLKYNHLTSWKKQLTNFFGRKKSYGLHDLTNEFINLQRINPAADFVPRVAAYGYRTRRLFFLKEEYLLVNFFADHCDVDQRLQSNPEQAEALLEQIFALFSRMLALGFCHLDPHPKNILIGPDKQLRLIDFECCAHQVLEQNFALGFLHGYFYTYWFQRFISKERYHQVSDSYLRKAHPELNRRVFEPVYLRFRDHKVGRTTRYTVMTSWPAQQAFCEKLKSL</sequence>
<dbReference type="Proteomes" id="UP000307541">
    <property type="component" value="Unassembled WGS sequence"/>
</dbReference>
<proteinExistence type="predicted"/>
<keyword evidence="2" id="KW-1185">Reference proteome</keyword>
<keyword evidence="1" id="KW-0418">Kinase</keyword>
<dbReference type="EMBL" id="RFLV01000002">
    <property type="protein sequence ID" value="TIH08244.1"/>
    <property type="molecule type" value="Genomic_DNA"/>
</dbReference>
<comment type="caution">
    <text evidence="1">The sequence shown here is derived from an EMBL/GenBank/DDBJ whole genome shotgun (WGS) entry which is preliminary data.</text>
</comment>
<evidence type="ECO:0000313" key="2">
    <source>
        <dbReference type="Proteomes" id="UP000307541"/>
    </source>
</evidence>
<dbReference type="GO" id="GO:0016301">
    <property type="term" value="F:kinase activity"/>
    <property type="evidence" value="ECO:0007669"/>
    <property type="project" value="UniProtKB-KW"/>
</dbReference>
<dbReference type="InterPro" id="IPR011009">
    <property type="entry name" value="Kinase-like_dom_sf"/>
</dbReference>
<evidence type="ECO:0000313" key="1">
    <source>
        <dbReference type="EMBL" id="TIH08244.1"/>
    </source>
</evidence>
<reference evidence="1 2" key="1">
    <citation type="submission" date="2018-10" db="EMBL/GenBank/DDBJ databases">
        <title>Pseudomonas leptonychotis sp. nov., isolated from Weddell seals in Antarctica.</title>
        <authorList>
            <person name="Novakova D."/>
            <person name="Svec P."/>
            <person name="Kralova S."/>
            <person name="Kristofova L."/>
            <person name="Zeman M."/>
            <person name="Pantucek R."/>
            <person name="Maslanova I."/>
            <person name="Sedlacek I."/>
        </authorList>
    </citation>
    <scope>NUCLEOTIDE SEQUENCE [LARGE SCALE GENOMIC DNA]</scope>
    <source>
        <strain evidence="1 2">CCM 8849</strain>
    </source>
</reference>
<gene>
    <name evidence="1" type="ORF">D8779_12060</name>
</gene>
<dbReference type="Pfam" id="PF06293">
    <property type="entry name" value="Kdo"/>
    <property type="match status" value="1"/>
</dbReference>
<accession>A0A4V4R9J8</accession>
<dbReference type="OrthoDB" id="6180290at2"/>
<name>A0A4V4R9J8_9PSED</name>
<dbReference type="AlphaFoldDB" id="A0A4V4R9J8"/>
<keyword evidence="1" id="KW-0808">Transferase</keyword>